<organism evidence="1 2">
    <name type="scientific">Exidia glandulosa HHB12029</name>
    <dbReference type="NCBI Taxonomy" id="1314781"/>
    <lineage>
        <taxon>Eukaryota</taxon>
        <taxon>Fungi</taxon>
        <taxon>Dikarya</taxon>
        <taxon>Basidiomycota</taxon>
        <taxon>Agaricomycotina</taxon>
        <taxon>Agaricomycetes</taxon>
        <taxon>Auriculariales</taxon>
        <taxon>Exidiaceae</taxon>
        <taxon>Exidia</taxon>
    </lineage>
</organism>
<accession>A0A165EHN4</accession>
<keyword evidence="2" id="KW-1185">Reference proteome</keyword>
<dbReference type="InParanoid" id="A0A165EHN4"/>
<dbReference type="EMBL" id="KV426140">
    <property type="protein sequence ID" value="KZV86957.1"/>
    <property type="molecule type" value="Genomic_DNA"/>
</dbReference>
<gene>
    <name evidence="1" type="ORF">EXIGLDRAFT_774158</name>
</gene>
<dbReference type="Proteomes" id="UP000077266">
    <property type="component" value="Unassembled WGS sequence"/>
</dbReference>
<sequence length="98" mass="11042">MTAPSILNVHTPVTSFAVLHSLHDDTLDTLFNTLSRKTNIGTAGARVGAGWLKYAWNDSIWNLDDGPSAKSWLRQRSTSCFLTHARTVYSRRLRNLRL</sequence>
<reference evidence="1 2" key="1">
    <citation type="journal article" date="2016" name="Mol. Biol. Evol.">
        <title>Comparative Genomics of Early-Diverging Mushroom-Forming Fungi Provides Insights into the Origins of Lignocellulose Decay Capabilities.</title>
        <authorList>
            <person name="Nagy L.G."/>
            <person name="Riley R."/>
            <person name="Tritt A."/>
            <person name="Adam C."/>
            <person name="Daum C."/>
            <person name="Floudas D."/>
            <person name="Sun H."/>
            <person name="Yadav J.S."/>
            <person name="Pangilinan J."/>
            <person name="Larsson K.H."/>
            <person name="Matsuura K."/>
            <person name="Barry K."/>
            <person name="Labutti K."/>
            <person name="Kuo R."/>
            <person name="Ohm R.A."/>
            <person name="Bhattacharya S.S."/>
            <person name="Shirouzu T."/>
            <person name="Yoshinaga Y."/>
            <person name="Martin F.M."/>
            <person name="Grigoriev I.V."/>
            <person name="Hibbett D.S."/>
        </authorList>
    </citation>
    <scope>NUCLEOTIDE SEQUENCE [LARGE SCALE GENOMIC DNA]</scope>
    <source>
        <strain evidence="1 2">HHB12029</strain>
    </source>
</reference>
<protein>
    <submittedName>
        <fullName evidence="1">Uncharacterized protein</fullName>
    </submittedName>
</protein>
<evidence type="ECO:0000313" key="2">
    <source>
        <dbReference type="Proteomes" id="UP000077266"/>
    </source>
</evidence>
<name>A0A165EHN4_EXIGL</name>
<evidence type="ECO:0000313" key="1">
    <source>
        <dbReference type="EMBL" id="KZV86957.1"/>
    </source>
</evidence>
<dbReference type="AlphaFoldDB" id="A0A165EHN4"/>
<proteinExistence type="predicted"/>
<dbReference type="OrthoDB" id="6600758at2759"/>